<dbReference type="EMBL" id="JPHD02000093">
    <property type="protein sequence ID" value="KGE51539.1"/>
    <property type="molecule type" value="Genomic_DNA"/>
</dbReference>
<organism evidence="1 2">
    <name type="scientific">Xanthomonas axonopodis pv. vasculorum</name>
    <dbReference type="NCBI Taxonomy" id="325777"/>
    <lineage>
        <taxon>Bacteria</taxon>
        <taxon>Pseudomonadati</taxon>
        <taxon>Pseudomonadota</taxon>
        <taxon>Gammaproteobacteria</taxon>
        <taxon>Lysobacterales</taxon>
        <taxon>Lysobacteraceae</taxon>
        <taxon>Xanthomonas</taxon>
    </lineage>
</organism>
<gene>
    <name evidence="1" type="ORF">GW15_0214130</name>
</gene>
<dbReference type="HOGENOM" id="CLU_3376722_0_0_6"/>
<comment type="caution">
    <text evidence="1">The sequence shown here is derived from an EMBL/GenBank/DDBJ whole genome shotgun (WGS) entry which is preliminary data.</text>
</comment>
<evidence type="ECO:0000313" key="2">
    <source>
        <dbReference type="Proteomes" id="UP000028012"/>
    </source>
</evidence>
<reference evidence="1 2" key="1">
    <citation type="submission" date="2014-09" db="EMBL/GenBank/DDBJ databases">
        <title>A draft genome sequence for Xanthomonas axonopodis pv. vasculorum NCPPB 900.</title>
        <authorList>
            <person name="Harrison J."/>
            <person name="Studholme D.J."/>
        </authorList>
    </citation>
    <scope>NUCLEOTIDE SEQUENCE [LARGE SCALE GENOMIC DNA]</scope>
    <source>
        <strain evidence="1 2">NCPPB 900</strain>
    </source>
</reference>
<name>A0A098PWM5_9XANT</name>
<sequence length="34" mass="4260">MAFPFYYRQKIGVWQREFGQEVRYFRRIAETSAQ</sequence>
<protein>
    <submittedName>
        <fullName evidence="1">Uncharacterized protein</fullName>
    </submittedName>
</protein>
<dbReference type="Proteomes" id="UP000028012">
    <property type="component" value="Unassembled WGS sequence"/>
</dbReference>
<proteinExistence type="predicted"/>
<evidence type="ECO:0000313" key="1">
    <source>
        <dbReference type="EMBL" id="KGE51539.1"/>
    </source>
</evidence>
<accession>A0A098PWM5</accession>
<dbReference type="AlphaFoldDB" id="A0A098PWM5"/>